<organism evidence="1 2">
    <name type="scientific">Ooceraea biroi</name>
    <name type="common">Clonal raider ant</name>
    <name type="synonym">Cerapachys biroi</name>
    <dbReference type="NCBI Taxonomy" id="2015173"/>
    <lineage>
        <taxon>Eukaryota</taxon>
        <taxon>Metazoa</taxon>
        <taxon>Ecdysozoa</taxon>
        <taxon>Arthropoda</taxon>
        <taxon>Hexapoda</taxon>
        <taxon>Insecta</taxon>
        <taxon>Pterygota</taxon>
        <taxon>Neoptera</taxon>
        <taxon>Endopterygota</taxon>
        <taxon>Hymenoptera</taxon>
        <taxon>Apocrita</taxon>
        <taxon>Aculeata</taxon>
        <taxon>Formicoidea</taxon>
        <taxon>Formicidae</taxon>
        <taxon>Dorylinae</taxon>
        <taxon>Ooceraea</taxon>
    </lineage>
</organism>
<sequence>MAGDVRANVRTCTPCYLCAVRARCRKYKRILFKFLKSPAFCTGDACESTFQERSRSSSVSWRMTTASTFAWSILLRIIDVRNILEALINVWCEDVREGWRYVLLCGRGLGSHETMIVNVNGRRHLAVGAGGGKRTRRQAVMGGRARAGVERVVGGRARPVVIAFELEITFRTAKCRFSPPSPSARVKPKILEMPRSRRYVDTRLSHEFYPSRFFTSARKKKHARSTKFDANEEQ</sequence>
<gene>
    <name evidence="1" type="ORF">X777_08344</name>
</gene>
<dbReference type="AlphaFoldDB" id="A0A026WYP8"/>
<proteinExistence type="predicted"/>
<dbReference type="EMBL" id="KK107063">
    <property type="protein sequence ID" value="EZA61132.1"/>
    <property type="molecule type" value="Genomic_DNA"/>
</dbReference>
<accession>A0A026WYP8</accession>
<name>A0A026WYP8_OOCBI</name>
<keyword evidence="2" id="KW-1185">Reference proteome</keyword>
<protein>
    <submittedName>
        <fullName evidence="1">Uncharacterized protein</fullName>
    </submittedName>
</protein>
<evidence type="ECO:0000313" key="1">
    <source>
        <dbReference type="EMBL" id="EZA61132.1"/>
    </source>
</evidence>
<dbReference type="Proteomes" id="UP000053097">
    <property type="component" value="Unassembled WGS sequence"/>
</dbReference>
<evidence type="ECO:0000313" key="2">
    <source>
        <dbReference type="Proteomes" id="UP000053097"/>
    </source>
</evidence>
<reference evidence="1 2" key="1">
    <citation type="journal article" date="2014" name="Curr. Biol.">
        <title>The genome of the clonal raider ant Cerapachys biroi.</title>
        <authorList>
            <person name="Oxley P.R."/>
            <person name="Ji L."/>
            <person name="Fetter-Pruneda I."/>
            <person name="McKenzie S.K."/>
            <person name="Li C."/>
            <person name="Hu H."/>
            <person name="Zhang G."/>
            <person name="Kronauer D.J."/>
        </authorList>
    </citation>
    <scope>NUCLEOTIDE SEQUENCE [LARGE SCALE GENOMIC DNA]</scope>
</reference>